<dbReference type="InterPro" id="IPR050415">
    <property type="entry name" value="MRET"/>
</dbReference>
<evidence type="ECO:0000256" key="1">
    <source>
        <dbReference type="ARBA" id="ARBA00001970"/>
    </source>
</evidence>
<evidence type="ECO:0000259" key="12">
    <source>
        <dbReference type="PROSITE" id="PS01033"/>
    </source>
</evidence>
<dbReference type="InterPro" id="IPR008333">
    <property type="entry name" value="Cbr1-like_FAD-bd_dom"/>
</dbReference>
<evidence type="ECO:0000256" key="6">
    <source>
        <dbReference type="ARBA" id="ARBA00022857"/>
    </source>
</evidence>
<keyword evidence="11" id="KW-0561">Oxygen transport</keyword>
<comment type="similarity">
    <text evidence="11">Belongs to the globin family.</text>
</comment>
<dbReference type="InterPro" id="IPR009050">
    <property type="entry name" value="Globin-like_sf"/>
</dbReference>
<keyword evidence="8" id="KW-0520">NAD</keyword>
<dbReference type="PROSITE" id="PS01033">
    <property type="entry name" value="GLOBIN"/>
    <property type="match status" value="1"/>
</dbReference>
<dbReference type="InterPro" id="IPR001433">
    <property type="entry name" value="OxRdtase_FAD/NAD-bd"/>
</dbReference>
<dbReference type="Proteomes" id="UP001499895">
    <property type="component" value="Unassembled WGS sequence"/>
</dbReference>
<feature type="domain" description="FAD-binding FR-type" evidence="13">
    <location>
        <begin position="183"/>
        <end position="283"/>
    </location>
</feature>
<keyword evidence="6" id="KW-0521">NADP</keyword>
<dbReference type="InterPro" id="IPR039261">
    <property type="entry name" value="FNR_nucleotide-bd"/>
</dbReference>
<accession>A0ABN1B2G6</accession>
<comment type="catalytic activity">
    <reaction evidence="10">
        <text>2 nitric oxide + NADPH + 2 O2 = 2 nitrate + NADP(+) + H(+)</text>
        <dbReference type="Rhea" id="RHEA:19465"/>
        <dbReference type="ChEBI" id="CHEBI:15378"/>
        <dbReference type="ChEBI" id="CHEBI:15379"/>
        <dbReference type="ChEBI" id="CHEBI:16480"/>
        <dbReference type="ChEBI" id="CHEBI:17632"/>
        <dbReference type="ChEBI" id="CHEBI:57783"/>
        <dbReference type="ChEBI" id="CHEBI:58349"/>
        <dbReference type="EC" id="1.14.12.17"/>
    </reaction>
</comment>
<keyword evidence="15" id="KW-1185">Reference proteome</keyword>
<keyword evidence="11" id="KW-0813">Transport</keyword>
<keyword evidence="7" id="KW-0411">Iron-sulfur</keyword>
<keyword evidence="11" id="KW-0349">Heme</keyword>
<evidence type="ECO:0000256" key="11">
    <source>
        <dbReference type="RuleBase" id="RU000356"/>
    </source>
</evidence>
<keyword evidence="11" id="KW-0479">Metal-binding</keyword>
<comment type="cofactor">
    <cofactor evidence="1">
        <name>heme b</name>
        <dbReference type="ChEBI" id="CHEBI:60344"/>
    </cofactor>
</comment>
<feature type="domain" description="Globin" evidence="12">
    <location>
        <begin position="44"/>
        <end position="177"/>
    </location>
</feature>
<evidence type="ECO:0000256" key="4">
    <source>
        <dbReference type="ARBA" id="ARBA00012229"/>
    </source>
</evidence>
<comment type="similarity">
    <text evidence="3">In the C-terminal section; belongs to the flavoprotein pyridine nucleotide cytochrome reductase family.</text>
</comment>
<dbReference type="RefSeq" id="WP_425581657.1">
    <property type="nucleotide sequence ID" value="NZ_BAAAHB010000106.1"/>
</dbReference>
<dbReference type="Gene3D" id="2.40.30.10">
    <property type="entry name" value="Translation factors"/>
    <property type="match status" value="1"/>
</dbReference>
<evidence type="ECO:0000256" key="7">
    <source>
        <dbReference type="ARBA" id="ARBA00023014"/>
    </source>
</evidence>
<keyword evidence="5" id="KW-0001">2Fe-2S</keyword>
<protein>
    <recommendedName>
        <fullName evidence="4">nitric oxide dioxygenase</fullName>
        <ecNumber evidence="4">1.14.12.17</ecNumber>
    </recommendedName>
</protein>
<evidence type="ECO:0000313" key="15">
    <source>
        <dbReference type="Proteomes" id="UP001499895"/>
    </source>
</evidence>
<dbReference type="InterPro" id="IPR000971">
    <property type="entry name" value="Globin"/>
</dbReference>
<name>A0ABN1B2G6_9ACTN</name>
<comment type="catalytic activity">
    <reaction evidence="9">
        <text>2 nitric oxide + NADH + 2 O2 = 2 nitrate + NAD(+) + H(+)</text>
        <dbReference type="Rhea" id="RHEA:19469"/>
        <dbReference type="ChEBI" id="CHEBI:15378"/>
        <dbReference type="ChEBI" id="CHEBI:15379"/>
        <dbReference type="ChEBI" id="CHEBI:16480"/>
        <dbReference type="ChEBI" id="CHEBI:17632"/>
        <dbReference type="ChEBI" id="CHEBI:57540"/>
        <dbReference type="ChEBI" id="CHEBI:57945"/>
        <dbReference type="EC" id="1.14.12.17"/>
    </reaction>
</comment>
<dbReference type="EMBL" id="BAAAHB010000106">
    <property type="protein sequence ID" value="GAA0488592.1"/>
    <property type="molecule type" value="Genomic_DNA"/>
</dbReference>
<dbReference type="PANTHER" id="PTHR47354">
    <property type="entry name" value="NADH OXIDOREDUCTASE HCR"/>
    <property type="match status" value="1"/>
</dbReference>
<evidence type="ECO:0000256" key="3">
    <source>
        <dbReference type="ARBA" id="ARBA00006401"/>
    </source>
</evidence>
<gene>
    <name evidence="14" type="ORF">GCM10009544_57190</name>
</gene>
<sequence length="421" mass="46277">MTTVDATYHALLARHDAMRLRRRLLSPAQGPADAAGARPAADSYDGVADQRLIVQTLELVAPLDELIAHLYDAMFTQWPFLRSLFPESMEFQRKHLEQAFRYLIENLHRPEEVTATFTRLGRDHRKLGVRPAHFRTFEVALCKALRRSAGPRWHDAMERAWLRMVRFAVAAMVEGAEAALGEPPAWQATVTSHEIRRPGLAVLRARPHEPYPYRAGQFASVASPLLPQAWRQYSLACAPRPDGELEFHVRLAGRGGVSEALVSRTRAGDTLRVGPADGPMTLDDELTRDVLLVAADTGWAAAKALLEELAAHHKDRRAVHLFLGARDASGLYGTESPAEMERRRPWLRVTPVIGEGPGADRYGPLADAVARHGDWSGHIAFVSGPPAMVGATVARLAGAHLPVSRIRHDPLPDGPLPAVAP</sequence>
<evidence type="ECO:0000256" key="10">
    <source>
        <dbReference type="ARBA" id="ARBA00049433"/>
    </source>
</evidence>
<comment type="caution">
    <text evidence="14">The sequence shown here is derived from an EMBL/GenBank/DDBJ whole genome shotgun (WGS) entry which is preliminary data.</text>
</comment>
<dbReference type="Gene3D" id="3.40.50.80">
    <property type="entry name" value="Nucleotide-binding domain of ferredoxin-NADP reductase (FNR) module"/>
    <property type="match status" value="1"/>
</dbReference>
<evidence type="ECO:0000313" key="14">
    <source>
        <dbReference type="EMBL" id="GAA0488592.1"/>
    </source>
</evidence>
<reference evidence="14 15" key="1">
    <citation type="journal article" date="2019" name="Int. J. Syst. Evol. Microbiol.">
        <title>The Global Catalogue of Microorganisms (GCM) 10K type strain sequencing project: providing services to taxonomists for standard genome sequencing and annotation.</title>
        <authorList>
            <consortium name="The Broad Institute Genomics Platform"/>
            <consortium name="The Broad Institute Genome Sequencing Center for Infectious Disease"/>
            <person name="Wu L."/>
            <person name="Ma J."/>
        </authorList>
    </citation>
    <scope>NUCLEOTIDE SEQUENCE [LARGE SCALE GENOMIC DNA]</scope>
    <source>
        <strain evidence="14 15">JCM 10649</strain>
    </source>
</reference>
<dbReference type="InterPro" id="IPR017938">
    <property type="entry name" value="Riboflavin_synthase-like_b-brl"/>
</dbReference>
<evidence type="ECO:0000259" key="13">
    <source>
        <dbReference type="PROSITE" id="PS51384"/>
    </source>
</evidence>
<dbReference type="InterPro" id="IPR017927">
    <property type="entry name" value="FAD-bd_FR_type"/>
</dbReference>
<dbReference type="Pfam" id="PF00042">
    <property type="entry name" value="Globin"/>
    <property type="match status" value="1"/>
</dbReference>
<dbReference type="PANTHER" id="PTHR47354:SF5">
    <property type="entry name" value="PROTEIN RFBI"/>
    <property type="match status" value="1"/>
</dbReference>
<evidence type="ECO:0000256" key="9">
    <source>
        <dbReference type="ARBA" id="ARBA00048649"/>
    </source>
</evidence>
<evidence type="ECO:0000256" key="8">
    <source>
        <dbReference type="ARBA" id="ARBA00023027"/>
    </source>
</evidence>
<evidence type="ECO:0000256" key="2">
    <source>
        <dbReference type="ARBA" id="ARBA00001974"/>
    </source>
</evidence>
<dbReference type="EC" id="1.14.12.17" evidence="4"/>
<organism evidence="14 15">
    <name type="scientific">Streptomyces stramineus</name>
    <dbReference type="NCBI Taxonomy" id="173861"/>
    <lineage>
        <taxon>Bacteria</taxon>
        <taxon>Bacillati</taxon>
        <taxon>Actinomycetota</taxon>
        <taxon>Actinomycetes</taxon>
        <taxon>Kitasatosporales</taxon>
        <taxon>Streptomycetaceae</taxon>
        <taxon>Streptomyces</taxon>
    </lineage>
</organism>
<dbReference type="SUPFAM" id="SSF46458">
    <property type="entry name" value="Globin-like"/>
    <property type="match status" value="1"/>
</dbReference>
<evidence type="ECO:0000256" key="5">
    <source>
        <dbReference type="ARBA" id="ARBA00022714"/>
    </source>
</evidence>
<proteinExistence type="inferred from homology"/>
<dbReference type="InterPro" id="IPR012292">
    <property type="entry name" value="Globin/Proto"/>
</dbReference>
<dbReference type="Pfam" id="PF00175">
    <property type="entry name" value="NAD_binding_1"/>
    <property type="match status" value="1"/>
</dbReference>
<comment type="cofactor">
    <cofactor evidence="2">
        <name>FAD</name>
        <dbReference type="ChEBI" id="CHEBI:57692"/>
    </cofactor>
</comment>
<dbReference type="Gene3D" id="1.10.490.10">
    <property type="entry name" value="Globins"/>
    <property type="match status" value="1"/>
</dbReference>
<dbReference type="SUPFAM" id="SSF63380">
    <property type="entry name" value="Riboflavin synthase domain-like"/>
    <property type="match status" value="1"/>
</dbReference>
<dbReference type="Pfam" id="PF00970">
    <property type="entry name" value="FAD_binding_6"/>
    <property type="match status" value="1"/>
</dbReference>
<keyword evidence="11" id="KW-0408">Iron</keyword>
<dbReference type="CDD" id="cd19753">
    <property type="entry name" value="Mb-like_oxidoreductase"/>
    <property type="match status" value="1"/>
</dbReference>
<dbReference type="PROSITE" id="PS51384">
    <property type="entry name" value="FAD_FR"/>
    <property type="match status" value="1"/>
</dbReference>
<dbReference type="SUPFAM" id="SSF52343">
    <property type="entry name" value="Ferredoxin reductase-like, C-terminal NADP-linked domain"/>
    <property type="match status" value="1"/>
</dbReference>